<dbReference type="GO" id="GO:0005797">
    <property type="term" value="C:Golgi medial cisterna"/>
    <property type="evidence" value="ECO:0007669"/>
    <property type="project" value="TreeGrafter"/>
</dbReference>
<protein>
    <recommendedName>
        <fullName evidence="3">Golgi SNAP receptor complex member 1</fullName>
    </recommendedName>
</protein>
<evidence type="ECO:0000256" key="1">
    <source>
        <dbReference type="ARBA" id="ARBA00004409"/>
    </source>
</evidence>
<comment type="similarity">
    <text evidence="2">Belongs to the GOSR1 family.</text>
</comment>
<evidence type="ECO:0000313" key="11">
    <source>
        <dbReference type="Proteomes" id="UP000092460"/>
    </source>
</evidence>
<dbReference type="InterPro" id="IPR023601">
    <property type="entry name" value="Golgi_SNAP_su1"/>
</dbReference>
<dbReference type="GO" id="GO:0048219">
    <property type="term" value="P:inter-Golgi cisterna vesicle-mediated transport"/>
    <property type="evidence" value="ECO:0007669"/>
    <property type="project" value="TreeGrafter"/>
</dbReference>
<evidence type="ECO:0000313" key="10">
    <source>
        <dbReference type="EnsemblMetazoa" id="GPPI017254-PA"/>
    </source>
</evidence>
<keyword evidence="8" id="KW-0333">Golgi apparatus</keyword>
<dbReference type="Pfam" id="PF12352">
    <property type="entry name" value="V-SNARE_C"/>
    <property type="match status" value="1"/>
</dbReference>
<evidence type="ECO:0000256" key="9">
    <source>
        <dbReference type="ARBA" id="ARBA00023136"/>
    </source>
</evidence>
<dbReference type="PANTHER" id="PTHR21094">
    <property type="entry name" value="GOS-28 SNARE- RELATED"/>
    <property type="match status" value="1"/>
</dbReference>
<keyword evidence="6" id="KW-0653">Protein transport</keyword>
<keyword evidence="5" id="KW-0812">Transmembrane</keyword>
<reference evidence="11" key="1">
    <citation type="submission" date="2015-01" db="EMBL/GenBank/DDBJ databases">
        <authorList>
            <person name="Aksoy S."/>
            <person name="Warren W."/>
            <person name="Wilson R.K."/>
        </authorList>
    </citation>
    <scope>NUCLEOTIDE SEQUENCE [LARGE SCALE GENOMIC DNA]</scope>
    <source>
        <strain evidence="11">IAEA</strain>
    </source>
</reference>
<evidence type="ECO:0000256" key="5">
    <source>
        <dbReference type="ARBA" id="ARBA00022692"/>
    </source>
</evidence>
<dbReference type="GO" id="GO:0015031">
    <property type="term" value="P:protein transport"/>
    <property type="evidence" value="ECO:0007669"/>
    <property type="project" value="UniProtKB-KW"/>
</dbReference>
<dbReference type="GO" id="GO:0031201">
    <property type="term" value="C:SNARE complex"/>
    <property type="evidence" value="ECO:0007669"/>
    <property type="project" value="TreeGrafter"/>
</dbReference>
<name>A0A1B0B321_9MUSC</name>
<organism evidence="10 11">
    <name type="scientific">Glossina palpalis gambiensis</name>
    <dbReference type="NCBI Taxonomy" id="67801"/>
    <lineage>
        <taxon>Eukaryota</taxon>
        <taxon>Metazoa</taxon>
        <taxon>Ecdysozoa</taxon>
        <taxon>Arthropoda</taxon>
        <taxon>Hexapoda</taxon>
        <taxon>Insecta</taxon>
        <taxon>Pterygota</taxon>
        <taxon>Neoptera</taxon>
        <taxon>Endopterygota</taxon>
        <taxon>Diptera</taxon>
        <taxon>Brachycera</taxon>
        <taxon>Muscomorpha</taxon>
        <taxon>Hippoboscoidea</taxon>
        <taxon>Glossinidae</taxon>
        <taxon>Glossina</taxon>
    </lineage>
</organism>
<keyword evidence="7" id="KW-1133">Transmembrane helix</keyword>
<keyword evidence="11" id="KW-1185">Reference proteome</keyword>
<dbReference type="GO" id="GO:0005801">
    <property type="term" value="C:cis-Golgi network"/>
    <property type="evidence" value="ECO:0007669"/>
    <property type="project" value="InterPro"/>
</dbReference>
<dbReference type="Proteomes" id="UP000092460">
    <property type="component" value="Unassembled WGS sequence"/>
</dbReference>
<dbReference type="PANTHER" id="PTHR21094:SF2">
    <property type="entry name" value="GOLGI SNAP RECEPTOR COMPLEX MEMBER 1"/>
    <property type="match status" value="1"/>
</dbReference>
<keyword evidence="9" id="KW-0472">Membrane</keyword>
<dbReference type="EnsemblMetazoa" id="GPPI017254-RA">
    <property type="protein sequence ID" value="GPPI017254-PA"/>
    <property type="gene ID" value="GPPI017254"/>
</dbReference>
<evidence type="ECO:0000256" key="6">
    <source>
        <dbReference type="ARBA" id="ARBA00022927"/>
    </source>
</evidence>
<dbReference type="EMBL" id="JXJN01007759">
    <property type="status" value="NOT_ANNOTATED_CDS"/>
    <property type="molecule type" value="Genomic_DNA"/>
</dbReference>
<sequence>MTARQLENEIDMKLVAFGKIGANGSSPIGHSSSTDTSPLLGESMFDSLSTEIEQKLDKLASINEAMAESSSAGTSTAGMHILQRHREILLSYRQEFNKISVNHTARIEREELFRGPENISKISGLNRRDMYMKESNHLNSSNALINDQINIAIETRENLLSQRHAFKRLQTRFNDISNRFPLISRNYKMSLLPPPPKDIKETKTQFFQNAELDDIAKHFIGNLYRYRENIIIPKGNGPVQIKTKEEKMIESTVESCTFKSLTACVMGYGLGAAIGLFTSSVSPNMSDPTANERKQTAREIFREMRSTTHSYAKNFALIGCVFSAVECAIESQRGVTDWRNGTYAGGVTGGLIGLRAGVKAGIVGALGFAAFSTAIDYYMHSR</sequence>
<evidence type="ECO:0000256" key="4">
    <source>
        <dbReference type="ARBA" id="ARBA00022448"/>
    </source>
</evidence>
<evidence type="ECO:0000256" key="8">
    <source>
        <dbReference type="ARBA" id="ARBA00023034"/>
    </source>
</evidence>
<evidence type="ECO:0000256" key="3">
    <source>
        <dbReference type="ARBA" id="ARBA00015612"/>
    </source>
</evidence>
<dbReference type="Pfam" id="PF02466">
    <property type="entry name" value="Tim17"/>
    <property type="match status" value="1"/>
</dbReference>
<reference evidence="10" key="2">
    <citation type="submission" date="2020-05" db="UniProtKB">
        <authorList>
            <consortium name="EnsemblMetazoa"/>
        </authorList>
    </citation>
    <scope>IDENTIFICATION</scope>
    <source>
        <strain evidence="10">IAEA</strain>
    </source>
</reference>
<evidence type="ECO:0000256" key="7">
    <source>
        <dbReference type="ARBA" id="ARBA00022989"/>
    </source>
</evidence>
<accession>A0A1B0B321</accession>
<dbReference type="GO" id="GO:0006888">
    <property type="term" value="P:endoplasmic reticulum to Golgi vesicle-mediated transport"/>
    <property type="evidence" value="ECO:0007669"/>
    <property type="project" value="InterPro"/>
</dbReference>
<dbReference type="VEuPathDB" id="VectorBase:GPPI017254"/>
<evidence type="ECO:0000256" key="2">
    <source>
        <dbReference type="ARBA" id="ARBA00008473"/>
    </source>
</evidence>
<comment type="subcellular location">
    <subcellularLocation>
        <location evidence="1">Golgi apparatus membrane</location>
        <topology evidence="1">Single-pass type IV membrane protein</topology>
    </subcellularLocation>
</comment>
<dbReference type="GO" id="GO:0005484">
    <property type="term" value="F:SNAP receptor activity"/>
    <property type="evidence" value="ECO:0007669"/>
    <property type="project" value="TreeGrafter"/>
</dbReference>
<dbReference type="GO" id="GO:0000139">
    <property type="term" value="C:Golgi membrane"/>
    <property type="evidence" value="ECO:0007669"/>
    <property type="project" value="UniProtKB-SubCell"/>
</dbReference>
<keyword evidence="4" id="KW-0813">Transport</keyword>
<dbReference type="GO" id="GO:0006906">
    <property type="term" value="P:vesicle fusion"/>
    <property type="evidence" value="ECO:0007669"/>
    <property type="project" value="TreeGrafter"/>
</dbReference>
<dbReference type="STRING" id="67801.A0A1B0B321"/>
<proteinExistence type="inferred from homology"/>
<dbReference type="AlphaFoldDB" id="A0A1B0B321"/>